<keyword evidence="5 8" id="KW-0472">Membrane</keyword>
<keyword evidence="8" id="KW-1133">Transmembrane helix</keyword>
<comment type="similarity">
    <text evidence="3">Belongs to the band 7/mec-2 family. Flotillin subfamily.</text>
</comment>
<evidence type="ECO:0000259" key="9">
    <source>
        <dbReference type="SMART" id="SM00244"/>
    </source>
</evidence>
<dbReference type="Gene3D" id="3.30.479.30">
    <property type="entry name" value="Band 7 domain"/>
    <property type="match status" value="1"/>
</dbReference>
<evidence type="ECO:0000256" key="8">
    <source>
        <dbReference type="SAM" id="Phobius"/>
    </source>
</evidence>
<dbReference type="SUPFAM" id="SSF117892">
    <property type="entry name" value="Band 7/SPFH domain"/>
    <property type="match status" value="1"/>
</dbReference>
<dbReference type="GO" id="GO:0005886">
    <property type="term" value="C:plasma membrane"/>
    <property type="evidence" value="ECO:0007669"/>
    <property type="project" value="UniProtKB-SubCell"/>
</dbReference>
<feature type="transmembrane region" description="Helical" evidence="8">
    <location>
        <begin position="17"/>
        <end position="38"/>
    </location>
</feature>
<dbReference type="InterPro" id="IPR001107">
    <property type="entry name" value="Band_7"/>
</dbReference>
<dbReference type="InterPro" id="IPR027705">
    <property type="entry name" value="Flotillin_fam"/>
</dbReference>
<comment type="subcellular location">
    <subcellularLocation>
        <location evidence="2">Cell membrane</location>
    </subcellularLocation>
    <subcellularLocation>
        <location evidence="1">Membrane</location>
        <topology evidence="1">Single-pass membrane protein</topology>
    </subcellularLocation>
</comment>
<evidence type="ECO:0000256" key="3">
    <source>
        <dbReference type="ARBA" id="ARBA00007161"/>
    </source>
</evidence>
<organism evidence="10 11">
    <name type="scientific">Rohdeia mirabilis</name>
    <dbReference type="NCBI Taxonomy" id="2528008"/>
    <lineage>
        <taxon>Bacteria</taxon>
        <taxon>Pseudomonadati</taxon>
        <taxon>Planctomycetota</taxon>
        <taxon>Planctomycetia</taxon>
        <taxon>Planctomycetia incertae sedis</taxon>
        <taxon>Rohdeia</taxon>
    </lineage>
</organism>
<keyword evidence="11" id="KW-1185">Reference proteome</keyword>
<dbReference type="PANTHER" id="PTHR13806">
    <property type="entry name" value="FLOTILLIN-RELATED"/>
    <property type="match status" value="1"/>
</dbReference>
<sequence precursor="true">MNLALLTPADPLSGGDLFWVVLIPALLLIGLGLLLTIVRRYKRCPSNKVLVIYGRTSTGRSSRTLHGGGAFVWPLIQDYEYLNLDPVQIEIPLENALSAENIRISVPSVFTVAIGTDAAIMNNAAVRLLGLKTPEIMKQAEDIIFGQLRQVIAGMQIQDINRDRDQFLASVQNSLEPELAKIGLVLINVNIKDITDESGYIRAIGQKAAAEAIQSAQIDVADQERRGAIGVAEAERERAVQVANAQKVQMIGTKEAEREQTVRVAELLKEQTVGEQTALFEQQVQVNDADRDKRIRIAEANARAVEGENESKAAVARTNADLRIQEAEAFQRSETRKREADAAVLEAQYLAEAKAAEAQAKKLEAEKRAQLEAVAKAEKATTIVDAEAAAAKLKIDAEAQAAAIYAKLEAEARGQYEILAKKGDGLKQIVESCGGPQGAFQMLMLEHIDNLSKNAAQAISNIKFDKVVVWDGGGKNGEGATSNFLQNLGSTIPPMLHMMRDIGGVEMPDFFGKLVSNDDIAERGGASKKDADGAAKDASESKGDGSN</sequence>
<dbReference type="AlphaFoldDB" id="A0A518D3S6"/>
<accession>A0A518D3S6</accession>
<evidence type="ECO:0000256" key="5">
    <source>
        <dbReference type="ARBA" id="ARBA00023136"/>
    </source>
</evidence>
<dbReference type="Proteomes" id="UP000319342">
    <property type="component" value="Chromosome"/>
</dbReference>
<feature type="coiled-coil region" evidence="6">
    <location>
        <begin position="346"/>
        <end position="380"/>
    </location>
</feature>
<evidence type="ECO:0000256" key="2">
    <source>
        <dbReference type="ARBA" id="ARBA00004236"/>
    </source>
</evidence>
<dbReference type="SMART" id="SM00244">
    <property type="entry name" value="PHB"/>
    <property type="match status" value="1"/>
</dbReference>
<evidence type="ECO:0000256" key="4">
    <source>
        <dbReference type="ARBA" id="ARBA00022475"/>
    </source>
</evidence>
<evidence type="ECO:0000313" key="11">
    <source>
        <dbReference type="Proteomes" id="UP000319342"/>
    </source>
</evidence>
<dbReference type="PANTHER" id="PTHR13806:SF31">
    <property type="entry name" value="FLOTILLIN-LIKE PROTEIN 1-RELATED"/>
    <property type="match status" value="1"/>
</dbReference>
<keyword evidence="6" id="KW-0175">Coiled coil</keyword>
<dbReference type="InterPro" id="IPR036013">
    <property type="entry name" value="Band_7/SPFH_dom_sf"/>
</dbReference>
<dbReference type="EMBL" id="CP036290">
    <property type="protein sequence ID" value="QDU86126.1"/>
    <property type="molecule type" value="Genomic_DNA"/>
</dbReference>
<evidence type="ECO:0000256" key="6">
    <source>
        <dbReference type="SAM" id="Coils"/>
    </source>
</evidence>
<protein>
    <submittedName>
        <fullName evidence="10">Inner membrane protein YqiK</fullName>
    </submittedName>
</protein>
<proteinExistence type="inferred from homology"/>
<name>A0A518D3S6_9BACT</name>
<dbReference type="Pfam" id="PF01145">
    <property type="entry name" value="Band_7"/>
    <property type="match status" value="1"/>
</dbReference>
<evidence type="ECO:0000313" key="10">
    <source>
        <dbReference type="EMBL" id="QDU86126.1"/>
    </source>
</evidence>
<evidence type="ECO:0000256" key="1">
    <source>
        <dbReference type="ARBA" id="ARBA00004167"/>
    </source>
</evidence>
<dbReference type="RefSeq" id="WP_145190786.1">
    <property type="nucleotide sequence ID" value="NZ_CP036290.1"/>
</dbReference>
<reference evidence="10 11" key="1">
    <citation type="submission" date="2019-02" db="EMBL/GenBank/DDBJ databases">
        <title>Deep-cultivation of Planctomycetes and their phenomic and genomic characterization uncovers novel biology.</title>
        <authorList>
            <person name="Wiegand S."/>
            <person name="Jogler M."/>
            <person name="Boedeker C."/>
            <person name="Pinto D."/>
            <person name="Vollmers J."/>
            <person name="Rivas-Marin E."/>
            <person name="Kohn T."/>
            <person name="Peeters S.H."/>
            <person name="Heuer A."/>
            <person name="Rast P."/>
            <person name="Oberbeckmann S."/>
            <person name="Bunk B."/>
            <person name="Jeske O."/>
            <person name="Meyerdierks A."/>
            <person name="Storesund J.E."/>
            <person name="Kallscheuer N."/>
            <person name="Luecker S."/>
            <person name="Lage O.M."/>
            <person name="Pohl T."/>
            <person name="Merkel B.J."/>
            <person name="Hornburger P."/>
            <person name="Mueller R.-W."/>
            <person name="Bruemmer F."/>
            <person name="Labrenz M."/>
            <person name="Spormann A.M."/>
            <person name="Op den Camp H."/>
            <person name="Overmann J."/>
            <person name="Amann R."/>
            <person name="Jetten M.S.M."/>
            <person name="Mascher T."/>
            <person name="Medema M.H."/>
            <person name="Devos D.P."/>
            <person name="Kaster A.-K."/>
            <person name="Ovreas L."/>
            <person name="Rohde M."/>
            <person name="Galperin M.Y."/>
            <person name="Jogler C."/>
        </authorList>
    </citation>
    <scope>NUCLEOTIDE SEQUENCE [LARGE SCALE GENOMIC DNA]</scope>
    <source>
        <strain evidence="10 11">Pla163</strain>
    </source>
</reference>
<feature type="domain" description="Band 7" evidence="9">
    <location>
        <begin position="39"/>
        <end position="208"/>
    </location>
</feature>
<gene>
    <name evidence="10" type="primary">yqiK</name>
    <name evidence="10" type="ORF">Pla163_32750</name>
</gene>
<feature type="region of interest" description="Disordered" evidence="7">
    <location>
        <begin position="523"/>
        <end position="547"/>
    </location>
</feature>
<keyword evidence="4" id="KW-1003">Cell membrane</keyword>
<keyword evidence="8" id="KW-0812">Transmembrane</keyword>
<evidence type="ECO:0000256" key="7">
    <source>
        <dbReference type="SAM" id="MobiDB-lite"/>
    </source>
</evidence>
<dbReference type="OrthoDB" id="9786220at2"/>
<dbReference type="CDD" id="cd03399">
    <property type="entry name" value="SPFH_flotillin"/>
    <property type="match status" value="1"/>
</dbReference>